<accession>A0A848GR82</accession>
<keyword evidence="2" id="KW-1185">Reference proteome</keyword>
<keyword evidence="1" id="KW-0648">Protein biosynthesis</keyword>
<reference evidence="1 2" key="1">
    <citation type="submission" date="2020-04" db="EMBL/GenBank/DDBJ databases">
        <title>Chitinophaga sp. G-6-1-13 sp. nov., isolated from soil.</title>
        <authorList>
            <person name="Dahal R.H."/>
            <person name="Chaudhary D.K."/>
        </authorList>
    </citation>
    <scope>NUCLEOTIDE SEQUENCE [LARGE SCALE GENOMIC DNA]</scope>
    <source>
        <strain evidence="1 2">G-6-1-13</strain>
    </source>
</reference>
<dbReference type="Proteomes" id="UP000583266">
    <property type="component" value="Unassembled WGS sequence"/>
</dbReference>
<proteinExistence type="predicted"/>
<dbReference type="RefSeq" id="WP_169226637.1">
    <property type="nucleotide sequence ID" value="NZ_JABBGC010000002.1"/>
</dbReference>
<sequence>MMEEKIAHKLSLKNHCEQIILQRIAITQRAMDEAQAAANQEGKSSAGDKYETARAMSHLEKDMHARQLVAHQESLHALRTINVQVIYNAPAAGAFVRATTTNFFISTGLGKQVVNGEPVVFLSPTSPLAQQLLRKKVGDEFDFKGKEKIIETY</sequence>
<evidence type="ECO:0000313" key="2">
    <source>
        <dbReference type="Proteomes" id="UP000583266"/>
    </source>
</evidence>
<dbReference type="GO" id="GO:0003746">
    <property type="term" value="F:translation elongation factor activity"/>
    <property type="evidence" value="ECO:0007669"/>
    <property type="project" value="UniProtKB-KW"/>
</dbReference>
<comment type="caution">
    <text evidence="1">The sequence shown here is derived from an EMBL/GenBank/DDBJ whole genome shotgun (WGS) entry which is preliminary data.</text>
</comment>
<organism evidence="1 2">
    <name type="scientific">Chitinophaga fulva</name>
    <dbReference type="NCBI Taxonomy" id="2728842"/>
    <lineage>
        <taxon>Bacteria</taxon>
        <taxon>Pseudomonadati</taxon>
        <taxon>Bacteroidota</taxon>
        <taxon>Chitinophagia</taxon>
        <taxon>Chitinophagales</taxon>
        <taxon>Chitinophagaceae</taxon>
        <taxon>Chitinophaga</taxon>
    </lineage>
</organism>
<name>A0A848GR82_9BACT</name>
<dbReference type="AlphaFoldDB" id="A0A848GR82"/>
<gene>
    <name evidence="1" type="ORF">HHL17_20390</name>
</gene>
<keyword evidence="1" id="KW-0251">Elongation factor</keyword>
<evidence type="ECO:0000313" key="1">
    <source>
        <dbReference type="EMBL" id="NML39572.1"/>
    </source>
</evidence>
<dbReference type="EMBL" id="JABBGC010000002">
    <property type="protein sequence ID" value="NML39572.1"/>
    <property type="molecule type" value="Genomic_DNA"/>
</dbReference>
<protein>
    <submittedName>
        <fullName evidence="1">GreA/GreB family elongation factor</fullName>
    </submittedName>
</protein>